<dbReference type="PROSITE" id="PS50053">
    <property type="entry name" value="UBIQUITIN_2"/>
    <property type="match status" value="1"/>
</dbReference>
<reference evidence="2" key="1">
    <citation type="journal article" date="2020" name="Stud. Mycol.">
        <title>101 Dothideomycetes genomes: a test case for predicting lifestyles and emergence of pathogens.</title>
        <authorList>
            <person name="Haridas S."/>
            <person name="Albert R."/>
            <person name="Binder M."/>
            <person name="Bloem J."/>
            <person name="Labutti K."/>
            <person name="Salamov A."/>
            <person name="Andreopoulos B."/>
            <person name="Baker S."/>
            <person name="Barry K."/>
            <person name="Bills G."/>
            <person name="Bluhm B."/>
            <person name="Cannon C."/>
            <person name="Castanera R."/>
            <person name="Culley D."/>
            <person name="Daum C."/>
            <person name="Ezra D."/>
            <person name="Gonzalez J."/>
            <person name="Henrissat B."/>
            <person name="Kuo A."/>
            <person name="Liang C."/>
            <person name="Lipzen A."/>
            <person name="Lutzoni F."/>
            <person name="Magnuson J."/>
            <person name="Mondo S."/>
            <person name="Nolan M."/>
            <person name="Ohm R."/>
            <person name="Pangilinan J."/>
            <person name="Park H.-J."/>
            <person name="Ramirez L."/>
            <person name="Alfaro M."/>
            <person name="Sun H."/>
            <person name="Tritt A."/>
            <person name="Yoshinaga Y."/>
            <person name="Zwiers L.-H."/>
            <person name="Turgeon B."/>
            <person name="Goodwin S."/>
            <person name="Spatafora J."/>
            <person name="Crous P."/>
            <person name="Grigoriev I."/>
        </authorList>
    </citation>
    <scope>NUCLEOTIDE SEQUENCE</scope>
    <source>
        <strain evidence="2">CBS 480.64</strain>
    </source>
</reference>
<dbReference type="SUPFAM" id="SSF54236">
    <property type="entry name" value="Ubiquitin-like"/>
    <property type="match status" value="1"/>
</dbReference>
<proteinExistence type="predicted"/>
<sequence>MSEVTFAKGFLATVDKKPVKLAADYAGDPKTYAAQAPYILSKQAHAFPTRAAGKDDAKAKKHVSVTIKPMRGGQTVTGDFSLDATVHDVKSLYATKTGAERVKVLYKKKPANELKTLRDLGVDGDVEFGVMVMGGAEQYSSAAPESEKAHEEATGKKTALDDQFWTDLRGYLEQRLRDANEAERLVTVFRGAC</sequence>
<dbReference type="InterPro" id="IPR029071">
    <property type="entry name" value="Ubiquitin-like_domsf"/>
</dbReference>
<organism evidence="2 3">
    <name type="scientific">Piedraia hortae CBS 480.64</name>
    <dbReference type="NCBI Taxonomy" id="1314780"/>
    <lineage>
        <taxon>Eukaryota</taxon>
        <taxon>Fungi</taxon>
        <taxon>Dikarya</taxon>
        <taxon>Ascomycota</taxon>
        <taxon>Pezizomycotina</taxon>
        <taxon>Dothideomycetes</taxon>
        <taxon>Dothideomycetidae</taxon>
        <taxon>Capnodiales</taxon>
        <taxon>Piedraiaceae</taxon>
        <taxon>Piedraia</taxon>
    </lineage>
</organism>
<dbReference type="Pfam" id="PF12754">
    <property type="entry name" value="Get5_N"/>
    <property type="match status" value="1"/>
</dbReference>
<dbReference type="InterPro" id="IPR049256">
    <property type="entry name" value="Get5_C"/>
</dbReference>
<dbReference type="Gene3D" id="1.10.286.70">
    <property type="entry name" value="Get5 dimerization domain"/>
    <property type="match status" value="1"/>
</dbReference>
<feature type="domain" description="Ubiquitin-like" evidence="1">
    <location>
        <begin position="63"/>
        <end position="123"/>
    </location>
</feature>
<keyword evidence="3" id="KW-1185">Reference proteome</keyword>
<dbReference type="CDD" id="cd17039">
    <property type="entry name" value="Ubl_ubiquitin_like"/>
    <property type="match status" value="1"/>
</dbReference>
<evidence type="ECO:0000313" key="2">
    <source>
        <dbReference type="EMBL" id="KAF2858187.1"/>
    </source>
</evidence>
<dbReference type="OrthoDB" id="5366541at2759"/>
<dbReference type="InterPro" id="IPR024737">
    <property type="entry name" value="Get5_N"/>
</dbReference>
<accession>A0A6A7BTC8</accession>
<protein>
    <recommendedName>
        <fullName evidence="1">Ubiquitin-like domain-containing protein</fullName>
    </recommendedName>
</protein>
<dbReference type="Proteomes" id="UP000799421">
    <property type="component" value="Unassembled WGS sequence"/>
</dbReference>
<dbReference type="Gene3D" id="3.10.20.90">
    <property type="entry name" value="Phosphatidylinositol 3-kinase Catalytic Subunit, Chain A, domain 1"/>
    <property type="match status" value="1"/>
</dbReference>
<evidence type="ECO:0000313" key="3">
    <source>
        <dbReference type="Proteomes" id="UP000799421"/>
    </source>
</evidence>
<dbReference type="EMBL" id="MU006016">
    <property type="protein sequence ID" value="KAF2858187.1"/>
    <property type="molecule type" value="Genomic_DNA"/>
</dbReference>
<dbReference type="AlphaFoldDB" id="A0A6A7BTC8"/>
<dbReference type="Pfam" id="PF17183">
    <property type="entry name" value="Get5_C"/>
    <property type="match status" value="1"/>
</dbReference>
<name>A0A6A7BTC8_9PEZI</name>
<gene>
    <name evidence="2" type="ORF">K470DRAFT_266281</name>
</gene>
<evidence type="ECO:0000259" key="1">
    <source>
        <dbReference type="PROSITE" id="PS50053"/>
    </source>
</evidence>
<dbReference type="InterPro" id="IPR000626">
    <property type="entry name" value="Ubiquitin-like_dom"/>
</dbReference>